<keyword evidence="1" id="KW-0677">Repeat</keyword>
<evidence type="ECO:0000313" key="3">
    <source>
        <dbReference type="EMBL" id="GFH52017.1"/>
    </source>
</evidence>
<dbReference type="Proteomes" id="UP001054902">
    <property type="component" value="Unassembled WGS sequence"/>
</dbReference>
<dbReference type="InterPro" id="IPR059215">
    <property type="entry name" value="BRCT2_TopBP1-like"/>
</dbReference>
<evidence type="ECO:0000259" key="2">
    <source>
        <dbReference type="PROSITE" id="PS50172"/>
    </source>
</evidence>
<feature type="domain" description="BRCT" evidence="2">
    <location>
        <begin position="130"/>
        <end position="227"/>
    </location>
</feature>
<protein>
    <recommendedName>
        <fullName evidence="2">BRCT domain-containing protein</fullName>
    </recommendedName>
</protein>
<dbReference type="AlphaFoldDB" id="A0AAD3CTM7"/>
<dbReference type="PANTHER" id="PTHR13561:SF20">
    <property type="entry name" value="DNA TOPOISOMERASE 2-BINDING PROTEIN 1"/>
    <property type="match status" value="1"/>
</dbReference>
<dbReference type="EMBL" id="BLLK01000045">
    <property type="protein sequence ID" value="GFH52017.1"/>
    <property type="molecule type" value="Genomic_DNA"/>
</dbReference>
<dbReference type="Pfam" id="PF12738">
    <property type="entry name" value="PTCB-BRCT"/>
    <property type="match status" value="2"/>
</dbReference>
<feature type="domain" description="BRCT" evidence="2">
    <location>
        <begin position="14"/>
        <end position="102"/>
    </location>
</feature>
<dbReference type="GO" id="GO:0033314">
    <property type="term" value="P:mitotic DNA replication checkpoint signaling"/>
    <property type="evidence" value="ECO:0007669"/>
    <property type="project" value="TreeGrafter"/>
</dbReference>
<dbReference type="InterPro" id="IPR036420">
    <property type="entry name" value="BRCT_dom_sf"/>
</dbReference>
<dbReference type="GO" id="GO:0006270">
    <property type="term" value="P:DNA replication initiation"/>
    <property type="evidence" value="ECO:0007669"/>
    <property type="project" value="TreeGrafter"/>
</dbReference>
<dbReference type="SUPFAM" id="SSF52113">
    <property type="entry name" value="BRCT domain"/>
    <property type="match status" value="3"/>
</dbReference>
<organism evidence="3 4">
    <name type="scientific">Chaetoceros tenuissimus</name>
    <dbReference type="NCBI Taxonomy" id="426638"/>
    <lineage>
        <taxon>Eukaryota</taxon>
        <taxon>Sar</taxon>
        <taxon>Stramenopiles</taxon>
        <taxon>Ochrophyta</taxon>
        <taxon>Bacillariophyta</taxon>
        <taxon>Coscinodiscophyceae</taxon>
        <taxon>Chaetocerotophycidae</taxon>
        <taxon>Chaetocerotales</taxon>
        <taxon>Chaetocerotaceae</taxon>
        <taxon>Chaetoceros</taxon>
    </lineage>
</organism>
<sequence length="471" mass="53541">MSNTSSSRKRKLGSSENVLENVCVCLTGFTIAEKNKLHSKVSKLGGRFLRHFTEETTHLIADRPEGEKFNQAKKFHVEIVTSKWIEACELKQEKVPSETYRLNASSKGTNRKLCPSIKLKLQEVSSSNEDFSPLFSKCCFFLVGFEDHLDIKDMLGKVIRKSMGTILWKPNRMITHVIVNDGCGSATRNDVSNFCRHHPNSPVAVSPQWIISCIQNRNLVDSSAHKPRKTIPMTKMMTKKHASTPKIMNKRKQIFKGCFFSIQSSHPRLWMPTVNVVNDEKDVEVRMITLGAELIKDEVSQLQNKSIQQSTPVKCYIIHLNGPFDSTNYLDTYPFLKDMVNKKMCTAITVNEIWLKTCESCNSIVDPNICRSIFTPQPLSIRKLQNDNNLKVAVTGFTGAVRDGIRQCLITIGAVYTDSMSMENTHLICKEATGLKYNKAVEWSLHVVTKEWLFHIMKYGYEVGCERQFSL</sequence>
<reference evidence="3 4" key="1">
    <citation type="journal article" date="2021" name="Sci. Rep.">
        <title>The genome of the diatom Chaetoceros tenuissimus carries an ancient integrated fragment of an extant virus.</title>
        <authorList>
            <person name="Hongo Y."/>
            <person name="Kimura K."/>
            <person name="Takaki Y."/>
            <person name="Yoshida Y."/>
            <person name="Baba S."/>
            <person name="Kobayashi G."/>
            <person name="Nagasaki K."/>
            <person name="Hano T."/>
            <person name="Tomaru Y."/>
        </authorList>
    </citation>
    <scope>NUCLEOTIDE SEQUENCE [LARGE SCALE GENOMIC DNA]</scope>
    <source>
        <strain evidence="3 4">NIES-3715</strain>
    </source>
</reference>
<dbReference type="InterPro" id="IPR001357">
    <property type="entry name" value="BRCT_dom"/>
</dbReference>
<feature type="domain" description="BRCT" evidence="2">
    <location>
        <begin position="388"/>
        <end position="458"/>
    </location>
</feature>
<dbReference type="Pfam" id="PF16589">
    <property type="entry name" value="BRCT_2"/>
    <property type="match status" value="1"/>
</dbReference>
<dbReference type="CDD" id="cd17731">
    <property type="entry name" value="BRCT_TopBP1_rpt2_like"/>
    <property type="match status" value="1"/>
</dbReference>
<dbReference type="GO" id="GO:0007095">
    <property type="term" value="P:mitotic G2 DNA damage checkpoint signaling"/>
    <property type="evidence" value="ECO:0007669"/>
    <property type="project" value="TreeGrafter"/>
</dbReference>
<gene>
    <name evidence="3" type="ORF">CTEN210_08493</name>
</gene>
<comment type="caution">
    <text evidence="3">The sequence shown here is derived from an EMBL/GenBank/DDBJ whole genome shotgun (WGS) entry which is preliminary data.</text>
</comment>
<dbReference type="Gene3D" id="3.40.50.10190">
    <property type="entry name" value="BRCT domain"/>
    <property type="match status" value="3"/>
</dbReference>
<name>A0AAD3CTM7_9STRA</name>
<accession>A0AAD3CTM7</accession>
<evidence type="ECO:0000313" key="4">
    <source>
        <dbReference type="Proteomes" id="UP001054902"/>
    </source>
</evidence>
<keyword evidence="4" id="KW-1185">Reference proteome</keyword>
<dbReference type="PROSITE" id="PS50172">
    <property type="entry name" value="BRCT"/>
    <property type="match status" value="3"/>
</dbReference>
<evidence type="ECO:0000256" key="1">
    <source>
        <dbReference type="ARBA" id="ARBA00022737"/>
    </source>
</evidence>
<dbReference type="PANTHER" id="PTHR13561">
    <property type="entry name" value="DNA REPLICATION REGULATOR DPB11-RELATED"/>
    <property type="match status" value="1"/>
</dbReference>
<dbReference type="SMART" id="SM00292">
    <property type="entry name" value="BRCT"/>
    <property type="match status" value="3"/>
</dbReference>
<proteinExistence type="predicted"/>